<dbReference type="STRING" id="1379680.GCA_001612615_03076"/>
<protein>
    <submittedName>
        <fullName evidence="3">Conserved DNA-binding protein YbaB</fullName>
    </submittedName>
</protein>
<accession>A0A285LTN2</accession>
<dbReference type="Gene3D" id="3.30.1310.10">
    <property type="entry name" value="Nucleoid-associated protein YbaB-like domain"/>
    <property type="match status" value="1"/>
</dbReference>
<evidence type="ECO:0000256" key="1">
    <source>
        <dbReference type="SAM" id="Coils"/>
    </source>
</evidence>
<dbReference type="SUPFAM" id="SSF82607">
    <property type="entry name" value="YbaB-like"/>
    <property type="match status" value="1"/>
</dbReference>
<feature type="region of interest" description="Disordered" evidence="2">
    <location>
        <begin position="149"/>
        <end position="170"/>
    </location>
</feature>
<organism evidence="3 4">
    <name type="scientific">Nocardia amikacinitolerans</name>
    <dbReference type="NCBI Taxonomy" id="756689"/>
    <lineage>
        <taxon>Bacteria</taxon>
        <taxon>Bacillati</taxon>
        <taxon>Actinomycetota</taxon>
        <taxon>Actinomycetes</taxon>
        <taxon>Mycobacteriales</taxon>
        <taxon>Nocardiaceae</taxon>
        <taxon>Nocardia</taxon>
    </lineage>
</organism>
<dbReference type="AlphaFoldDB" id="A0A285LTN2"/>
<feature type="coiled-coil region" evidence="1">
    <location>
        <begin position="13"/>
        <end position="40"/>
    </location>
</feature>
<dbReference type="OrthoDB" id="4559751at2"/>
<gene>
    <name evidence="3" type="ORF">SAMN04244553_4768</name>
</gene>
<dbReference type="RefSeq" id="WP_097247177.1">
    <property type="nucleotide sequence ID" value="NZ_JAMTCV010000013.1"/>
</dbReference>
<evidence type="ECO:0000313" key="4">
    <source>
        <dbReference type="Proteomes" id="UP000219565"/>
    </source>
</evidence>
<dbReference type="InterPro" id="IPR004401">
    <property type="entry name" value="YbaB/EbfC"/>
</dbReference>
<dbReference type="Pfam" id="PF02575">
    <property type="entry name" value="YbaB_DNA_bd"/>
    <property type="match status" value="1"/>
</dbReference>
<proteinExistence type="predicted"/>
<dbReference type="InterPro" id="IPR036894">
    <property type="entry name" value="YbaB-like_sf"/>
</dbReference>
<keyword evidence="4" id="KW-1185">Reference proteome</keyword>
<evidence type="ECO:0000256" key="2">
    <source>
        <dbReference type="SAM" id="MobiDB-lite"/>
    </source>
</evidence>
<dbReference type="EMBL" id="OBEG01000005">
    <property type="protein sequence ID" value="SNY87813.1"/>
    <property type="molecule type" value="Genomic_DNA"/>
</dbReference>
<keyword evidence="1" id="KW-0175">Coiled coil</keyword>
<evidence type="ECO:0000313" key="3">
    <source>
        <dbReference type="EMBL" id="SNY87813.1"/>
    </source>
</evidence>
<feature type="compositionally biased region" description="Basic and acidic residues" evidence="2">
    <location>
        <begin position="160"/>
        <end position="170"/>
    </location>
</feature>
<keyword evidence="3" id="KW-0238">DNA-binding</keyword>
<reference evidence="3 4" key="1">
    <citation type="submission" date="2017-09" db="EMBL/GenBank/DDBJ databases">
        <authorList>
            <person name="Ehlers B."/>
            <person name="Leendertz F.H."/>
        </authorList>
    </citation>
    <scope>NUCLEOTIDE SEQUENCE [LARGE SCALE GENOMIC DNA]</scope>
    <source>
        <strain evidence="3 4">DSM 45537</strain>
    </source>
</reference>
<dbReference type="GO" id="GO:0003677">
    <property type="term" value="F:DNA binding"/>
    <property type="evidence" value="ECO:0007669"/>
    <property type="project" value="UniProtKB-KW"/>
</dbReference>
<sequence>MADSERAAQLARNEALRGEIDDLMEVFEQQRRELAETSARLAAATVTAWSSDNLVRVTSNSAGVPVEVHIEPDAFKRSTPQKLAAAMTEATQAAARLASEEAQRAFGAFEQVGANIPDLPDLVPGAPSIKDLMNSLFPEPASVEATVQPAGMDDEDEDEYYRNRGYLEGR</sequence>
<name>A0A285LTN2_9NOCA</name>
<dbReference type="Proteomes" id="UP000219565">
    <property type="component" value="Unassembled WGS sequence"/>
</dbReference>